<keyword evidence="2" id="KW-0804">Transcription</keyword>
<feature type="domain" description="HTH deoR-type" evidence="3">
    <location>
        <begin position="3"/>
        <end position="59"/>
    </location>
</feature>
<dbReference type="Pfam" id="PF00455">
    <property type="entry name" value="DeoRC"/>
    <property type="match status" value="1"/>
</dbReference>
<evidence type="ECO:0000256" key="2">
    <source>
        <dbReference type="ARBA" id="ARBA00023163"/>
    </source>
</evidence>
<accession>A0A402ALY0</accession>
<keyword evidence="5" id="KW-1185">Reference proteome</keyword>
<dbReference type="SUPFAM" id="SSF46785">
    <property type="entry name" value="Winged helix' DNA-binding domain"/>
    <property type="match status" value="1"/>
</dbReference>
<dbReference type="InterPro" id="IPR001034">
    <property type="entry name" value="DeoR_HTH"/>
</dbReference>
<gene>
    <name evidence="4" type="ORF">KDK_38490</name>
</gene>
<dbReference type="PANTHER" id="PTHR30363">
    <property type="entry name" value="HTH-TYPE TRANSCRIPTIONAL REGULATOR SRLR-RELATED"/>
    <property type="match status" value="1"/>
</dbReference>
<dbReference type="GO" id="GO:0003700">
    <property type="term" value="F:DNA-binding transcription factor activity"/>
    <property type="evidence" value="ECO:0007669"/>
    <property type="project" value="InterPro"/>
</dbReference>
<dbReference type="PROSITE" id="PS51000">
    <property type="entry name" value="HTH_DEOR_2"/>
    <property type="match status" value="1"/>
</dbReference>
<dbReference type="InterPro" id="IPR036390">
    <property type="entry name" value="WH_DNA-bd_sf"/>
</dbReference>
<dbReference type="Pfam" id="PF08220">
    <property type="entry name" value="HTH_DeoR"/>
    <property type="match status" value="1"/>
</dbReference>
<dbReference type="Proteomes" id="UP000287188">
    <property type="component" value="Unassembled WGS sequence"/>
</dbReference>
<dbReference type="InterPro" id="IPR014036">
    <property type="entry name" value="DeoR-like_C"/>
</dbReference>
<dbReference type="OrthoDB" id="9797223at2"/>
<evidence type="ECO:0000259" key="3">
    <source>
        <dbReference type="PROSITE" id="PS51000"/>
    </source>
</evidence>
<organism evidence="4 5">
    <name type="scientific">Dictyobacter kobayashii</name>
    <dbReference type="NCBI Taxonomy" id="2014872"/>
    <lineage>
        <taxon>Bacteria</taxon>
        <taxon>Bacillati</taxon>
        <taxon>Chloroflexota</taxon>
        <taxon>Ktedonobacteria</taxon>
        <taxon>Ktedonobacterales</taxon>
        <taxon>Dictyobacteraceae</taxon>
        <taxon>Dictyobacter</taxon>
    </lineage>
</organism>
<dbReference type="AlphaFoldDB" id="A0A402ALY0"/>
<dbReference type="Gene3D" id="3.40.50.1360">
    <property type="match status" value="1"/>
</dbReference>
<dbReference type="SUPFAM" id="SSF100950">
    <property type="entry name" value="NagB/RpiA/CoA transferase-like"/>
    <property type="match status" value="1"/>
</dbReference>
<evidence type="ECO:0000256" key="1">
    <source>
        <dbReference type="ARBA" id="ARBA00023015"/>
    </source>
</evidence>
<comment type="caution">
    <text evidence="4">The sequence shown here is derived from an EMBL/GenBank/DDBJ whole genome shotgun (WGS) entry which is preliminary data.</text>
</comment>
<evidence type="ECO:0000313" key="4">
    <source>
        <dbReference type="EMBL" id="GCE20049.1"/>
    </source>
</evidence>
<dbReference type="SMART" id="SM01134">
    <property type="entry name" value="DeoRC"/>
    <property type="match status" value="1"/>
</dbReference>
<sequence length="246" mass="27329">MIPYVRREKLLEIVSQKEIIYIPQLLELFEDTSESTLRRDLKMLSDAGYITLLHGGAAKLKPGSTVDLPIDDKLTLHQDKKEKIASYAASLVHEGDVIFMDASTTVLPMINDLKGKKITIVTASASLLSMINDENITCIVLGGELVMKTGSIVGSMTENQLSSMFFDKAFVGANGFSQQGGVNTPDYREASKKQLVRQNSKEMYLLMDSSKAEVTTFCRVFDLHECAIITDAYHELLENFLSYTVV</sequence>
<dbReference type="InterPro" id="IPR050313">
    <property type="entry name" value="Carb_Metab_HTH_regulators"/>
</dbReference>
<protein>
    <submittedName>
        <fullName evidence="4">DeoR family transcriptional regulator</fullName>
    </submittedName>
</protein>
<dbReference type="SMART" id="SM00420">
    <property type="entry name" value="HTH_DEOR"/>
    <property type="match status" value="1"/>
</dbReference>
<dbReference type="PANTHER" id="PTHR30363:SF44">
    <property type="entry name" value="AGA OPERON TRANSCRIPTIONAL REPRESSOR-RELATED"/>
    <property type="match status" value="1"/>
</dbReference>
<dbReference type="InterPro" id="IPR037171">
    <property type="entry name" value="NagB/RpiA_transferase-like"/>
</dbReference>
<proteinExistence type="predicted"/>
<name>A0A402ALY0_9CHLR</name>
<dbReference type="EMBL" id="BIFS01000001">
    <property type="protein sequence ID" value="GCE20049.1"/>
    <property type="molecule type" value="Genomic_DNA"/>
</dbReference>
<reference evidence="5" key="1">
    <citation type="submission" date="2018-12" db="EMBL/GenBank/DDBJ databases">
        <title>Tengunoibacter tsumagoiensis gen. nov., sp. nov., Dictyobacter kobayashii sp. nov., D. alpinus sp. nov., and D. joshuensis sp. nov. and description of Dictyobacteraceae fam. nov. within the order Ktedonobacterales isolated from Tengu-no-mugimeshi.</title>
        <authorList>
            <person name="Wang C.M."/>
            <person name="Zheng Y."/>
            <person name="Sakai Y."/>
            <person name="Toyoda A."/>
            <person name="Minakuchi Y."/>
            <person name="Abe K."/>
            <person name="Yokota A."/>
            <person name="Yabe S."/>
        </authorList>
    </citation>
    <scope>NUCLEOTIDE SEQUENCE [LARGE SCALE GENOMIC DNA]</scope>
    <source>
        <strain evidence="5">Uno11</strain>
    </source>
</reference>
<evidence type="ECO:0000313" key="5">
    <source>
        <dbReference type="Proteomes" id="UP000287188"/>
    </source>
</evidence>
<keyword evidence="1" id="KW-0805">Transcription regulation</keyword>